<protein>
    <submittedName>
        <fullName evidence="2">Uncharacterized protein</fullName>
    </submittedName>
</protein>
<proteinExistence type="predicted"/>
<dbReference type="OrthoDB" id="28245at2759"/>
<evidence type="ECO:0000256" key="1">
    <source>
        <dbReference type="SAM" id="MobiDB-lite"/>
    </source>
</evidence>
<evidence type="ECO:0000313" key="3">
    <source>
        <dbReference type="Proteomes" id="UP000770661"/>
    </source>
</evidence>
<comment type="caution">
    <text evidence="2">The sequence shown here is derived from an EMBL/GenBank/DDBJ whole genome shotgun (WGS) entry which is preliminary data.</text>
</comment>
<dbReference type="Proteomes" id="UP000770661">
    <property type="component" value="Unassembled WGS sequence"/>
</dbReference>
<keyword evidence="3" id="KW-1185">Reference proteome</keyword>
<organism evidence="2 3">
    <name type="scientific">Chionoecetes opilio</name>
    <name type="common">Atlantic snow crab</name>
    <name type="synonym">Cancer opilio</name>
    <dbReference type="NCBI Taxonomy" id="41210"/>
    <lineage>
        <taxon>Eukaryota</taxon>
        <taxon>Metazoa</taxon>
        <taxon>Ecdysozoa</taxon>
        <taxon>Arthropoda</taxon>
        <taxon>Crustacea</taxon>
        <taxon>Multicrustacea</taxon>
        <taxon>Malacostraca</taxon>
        <taxon>Eumalacostraca</taxon>
        <taxon>Eucarida</taxon>
        <taxon>Decapoda</taxon>
        <taxon>Pleocyemata</taxon>
        <taxon>Brachyura</taxon>
        <taxon>Eubrachyura</taxon>
        <taxon>Majoidea</taxon>
        <taxon>Majidae</taxon>
        <taxon>Chionoecetes</taxon>
    </lineage>
</organism>
<sequence length="131" mass="14173">MIASPRGTCHFTLFTADWPPVRGFPLPKGYPVRSHDLLYQSKIIGSIAGGDVPPPPYDATDPGGGTGFYPARVPCDPLPTKQLRRKHNLPPATSLLVAPLVSSTPGFSLTDTTPGRIRFRGACPMPIRRIR</sequence>
<reference evidence="2" key="1">
    <citation type="submission" date="2020-07" db="EMBL/GenBank/DDBJ databases">
        <title>The High-quality genome of the commercially important snow crab, Chionoecetes opilio.</title>
        <authorList>
            <person name="Jeong J.-H."/>
            <person name="Ryu S."/>
        </authorList>
    </citation>
    <scope>NUCLEOTIDE SEQUENCE</scope>
    <source>
        <strain evidence="2">MADBK_172401_WGS</strain>
        <tissue evidence="2">Digestive gland</tissue>
    </source>
</reference>
<evidence type="ECO:0000313" key="2">
    <source>
        <dbReference type="EMBL" id="KAG0729178.1"/>
    </source>
</evidence>
<dbReference type="EMBL" id="JACEEZ010001469">
    <property type="protein sequence ID" value="KAG0729178.1"/>
    <property type="molecule type" value="Genomic_DNA"/>
</dbReference>
<dbReference type="AlphaFoldDB" id="A0A8J4YLC7"/>
<gene>
    <name evidence="2" type="ORF">GWK47_030876</name>
</gene>
<accession>A0A8J4YLC7</accession>
<feature type="region of interest" description="Disordered" evidence="1">
    <location>
        <begin position="50"/>
        <end position="70"/>
    </location>
</feature>
<name>A0A8J4YLC7_CHIOP</name>